<comment type="caution">
    <text evidence="1">The sequence shown here is derived from an EMBL/GenBank/DDBJ whole genome shotgun (WGS) entry which is preliminary data.</text>
</comment>
<gene>
    <name evidence="1" type="ORF">EAH69_10800</name>
</gene>
<reference evidence="1 2" key="1">
    <citation type="submission" date="2018-10" db="EMBL/GenBank/DDBJ databases">
        <authorList>
            <person name="Chen X."/>
        </authorList>
    </citation>
    <scope>NUCLEOTIDE SEQUENCE [LARGE SCALE GENOMIC DNA]</scope>
    <source>
        <strain evidence="1 2">YIM 102668</strain>
    </source>
</reference>
<dbReference type="RefSeq" id="WP_121935218.1">
    <property type="nucleotide sequence ID" value="NZ_RDOJ01000015.1"/>
</dbReference>
<dbReference type="AlphaFoldDB" id="A0A3L9M805"/>
<organism evidence="1 2">
    <name type="scientific">Faecalibacter macacae</name>
    <dbReference type="NCBI Taxonomy" id="1859289"/>
    <lineage>
        <taxon>Bacteria</taxon>
        <taxon>Pseudomonadati</taxon>
        <taxon>Bacteroidota</taxon>
        <taxon>Flavobacteriia</taxon>
        <taxon>Flavobacteriales</taxon>
        <taxon>Weeksellaceae</taxon>
        <taxon>Faecalibacter</taxon>
    </lineage>
</organism>
<accession>A0A3L9M805</accession>
<dbReference type="OrthoDB" id="8418771at2"/>
<evidence type="ECO:0000313" key="2">
    <source>
        <dbReference type="Proteomes" id="UP000275348"/>
    </source>
</evidence>
<keyword evidence="2" id="KW-1185">Reference proteome</keyword>
<sequence length="101" mass="11679">MKEKLQYRYKSVSVALEELKELGYTIDYNLEKERILVNPDVFDITYIYRYEGASNPDDESSVYGIVNKENGDKGVYVVGNLATSDDVDQFIINLEIKRRNS</sequence>
<evidence type="ECO:0000313" key="1">
    <source>
        <dbReference type="EMBL" id="RLZ08076.1"/>
    </source>
</evidence>
<dbReference type="EMBL" id="RDOJ01000015">
    <property type="protein sequence ID" value="RLZ08076.1"/>
    <property type="molecule type" value="Genomic_DNA"/>
</dbReference>
<protein>
    <recommendedName>
        <fullName evidence="3">Phosphoribosylpyrophosphate synthetase</fullName>
    </recommendedName>
</protein>
<name>A0A3L9M805_9FLAO</name>
<proteinExistence type="predicted"/>
<evidence type="ECO:0008006" key="3">
    <source>
        <dbReference type="Google" id="ProtNLM"/>
    </source>
</evidence>
<dbReference type="Proteomes" id="UP000275348">
    <property type="component" value="Unassembled WGS sequence"/>
</dbReference>